<keyword evidence="2" id="KW-1185">Reference proteome</keyword>
<comment type="caution">
    <text evidence="1">The sequence shown here is derived from an EMBL/GenBank/DDBJ whole genome shotgun (WGS) entry which is preliminary data.</text>
</comment>
<proteinExistence type="predicted"/>
<reference evidence="1 2" key="1">
    <citation type="submission" date="2013-12" db="EMBL/GenBank/DDBJ databases">
        <title>NBRP : Genome information of microbial organism related human and environment.</title>
        <authorList>
            <person name="Hattori M."/>
            <person name="Oshima K."/>
            <person name="Inaba H."/>
            <person name="Suda W."/>
            <person name="Sakamoto M."/>
            <person name="Iino T."/>
            <person name="Kitahara M."/>
            <person name="Oshida Y."/>
            <person name="Iida T."/>
            <person name="Kudo T."/>
            <person name="Itoh T."/>
            <person name="Ahmed I."/>
            <person name="Ohkuma M."/>
        </authorList>
    </citation>
    <scope>NUCLEOTIDE SEQUENCE [LARGE SCALE GENOMIC DNA]</scope>
    <source>
        <strain evidence="1 2">JCM 21738</strain>
    </source>
</reference>
<protein>
    <submittedName>
        <fullName evidence="1">2,3-bisphosphoglycerate-independent phosphoglycerate mutase</fullName>
    </submittedName>
</protein>
<sequence>MSKQSPTALIILDGFALRGERMGNAVAQRKSRILTATGTTIRTRS</sequence>
<accession>W4RUN9</accession>
<gene>
    <name evidence="1" type="ORF">JCM21738_4338</name>
</gene>
<name>W4RUN9_9BACI</name>
<evidence type="ECO:0000313" key="1">
    <source>
        <dbReference type="EMBL" id="GAE47364.1"/>
    </source>
</evidence>
<dbReference type="Proteomes" id="UP000018949">
    <property type="component" value="Unassembled WGS sequence"/>
</dbReference>
<dbReference type="AlphaFoldDB" id="W4RUN9"/>
<evidence type="ECO:0000313" key="2">
    <source>
        <dbReference type="Proteomes" id="UP000018949"/>
    </source>
</evidence>
<organism evidence="1 2">
    <name type="scientific">Mesobacillus boroniphilus JCM 21738</name>
    <dbReference type="NCBI Taxonomy" id="1294265"/>
    <lineage>
        <taxon>Bacteria</taxon>
        <taxon>Bacillati</taxon>
        <taxon>Bacillota</taxon>
        <taxon>Bacilli</taxon>
        <taxon>Bacillales</taxon>
        <taxon>Bacillaceae</taxon>
        <taxon>Mesobacillus</taxon>
    </lineage>
</organism>
<dbReference type="EMBL" id="BAUW01000074">
    <property type="protein sequence ID" value="GAE47364.1"/>
    <property type="molecule type" value="Genomic_DNA"/>
</dbReference>